<dbReference type="InterPro" id="IPR002562">
    <property type="entry name" value="3'-5'_exonuclease_dom"/>
</dbReference>
<dbReference type="OrthoDB" id="9793333at2"/>
<accession>A0A023WT72</accession>
<evidence type="ECO:0000256" key="2">
    <source>
        <dbReference type="ARBA" id="ARBA00022723"/>
    </source>
</evidence>
<protein>
    <recommendedName>
        <fullName evidence="6">3'-5' exonuclease</fullName>
    </recommendedName>
    <alternativeName>
        <fullName evidence="7">Werner Syndrome-like exonuclease</fullName>
    </alternativeName>
</protein>
<dbReference type="GO" id="GO:0006139">
    <property type="term" value="P:nucleobase-containing compound metabolic process"/>
    <property type="evidence" value="ECO:0007669"/>
    <property type="project" value="InterPro"/>
</dbReference>
<evidence type="ECO:0000313" key="9">
    <source>
        <dbReference type="EMBL" id="AHY42895.1"/>
    </source>
</evidence>
<dbReference type="PANTHER" id="PTHR13620">
    <property type="entry name" value="3-5 EXONUCLEASE"/>
    <property type="match status" value="1"/>
</dbReference>
<dbReference type="Pfam" id="PF01612">
    <property type="entry name" value="DNA_pol_A_exo1"/>
    <property type="match status" value="1"/>
</dbReference>
<gene>
    <name evidence="9" type="ORF">UIB01_10605</name>
</gene>
<sequence>MTQKLIIHIRQHTNIDGLPRFDGLAPASIVTPATTDQFRAAVEEIMDVACVGFDTESKPTFKVGEVSNGPHLIQFATPVKAYLFRIGMPGCIDAASAILQSPALVKIGFGLKSDRSRLHSKLGIRAPRLLDLGSVLRYQGKKGQVGLRGAVAAVLNARIDKSRSVATSNWSNPALTEAQQAYAANDAYAALHVFLGLDADQQAMLLAALPR</sequence>
<evidence type="ECO:0000313" key="10">
    <source>
        <dbReference type="Proteomes" id="UP000025238"/>
    </source>
</evidence>
<organism evidence="9 10">
    <name type="scientific">Stutzerimonas stutzeri</name>
    <name type="common">Pseudomonas stutzeri</name>
    <dbReference type="NCBI Taxonomy" id="316"/>
    <lineage>
        <taxon>Bacteria</taxon>
        <taxon>Pseudomonadati</taxon>
        <taxon>Pseudomonadota</taxon>
        <taxon>Gammaproteobacteria</taxon>
        <taxon>Pseudomonadales</taxon>
        <taxon>Pseudomonadaceae</taxon>
        <taxon>Stutzerimonas</taxon>
    </lineage>
</organism>
<dbReference type="InterPro" id="IPR012337">
    <property type="entry name" value="RNaseH-like_sf"/>
</dbReference>
<feature type="domain" description="3'-5' exonuclease" evidence="8">
    <location>
        <begin position="26"/>
        <end position="202"/>
    </location>
</feature>
<dbReference type="KEGG" id="pstu:UIB01_10605"/>
<evidence type="ECO:0000256" key="1">
    <source>
        <dbReference type="ARBA" id="ARBA00022722"/>
    </source>
</evidence>
<evidence type="ECO:0000256" key="5">
    <source>
        <dbReference type="ARBA" id="ARBA00022842"/>
    </source>
</evidence>
<evidence type="ECO:0000256" key="6">
    <source>
        <dbReference type="ARBA" id="ARBA00040531"/>
    </source>
</evidence>
<dbReference type="EMBL" id="CP007509">
    <property type="protein sequence ID" value="AHY42895.1"/>
    <property type="molecule type" value="Genomic_DNA"/>
</dbReference>
<proteinExistence type="predicted"/>
<dbReference type="InterPro" id="IPR036397">
    <property type="entry name" value="RNaseH_sf"/>
</dbReference>
<keyword evidence="1" id="KW-0540">Nuclease</keyword>
<dbReference type="GO" id="GO:0046872">
    <property type="term" value="F:metal ion binding"/>
    <property type="evidence" value="ECO:0007669"/>
    <property type="project" value="UniProtKB-KW"/>
</dbReference>
<keyword evidence="4 9" id="KW-0269">Exonuclease</keyword>
<dbReference type="PANTHER" id="PTHR13620:SF109">
    <property type="entry name" value="3'-5' EXONUCLEASE"/>
    <property type="match status" value="1"/>
</dbReference>
<dbReference type="AlphaFoldDB" id="A0A023WT72"/>
<dbReference type="InterPro" id="IPR051132">
    <property type="entry name" value="3-5_Exonuclease_domain"/>
</dbReference>
<dbReference type="Proteomes" id="UP000025238">
    <property type="component" value="Chromosome"/>
</dbReference>
<dbReference type="Gene3D" id="3.30.420.10">
    <property type="entry name" value="Ribonuclease H-like superfamily/Ribonuclease H"/>
    <property type="match status" value="1"/>
</dbReference>
<dbReference type="SUPFAM" id="SSF53098">
    <property type="entry name" value="Ribonuclease H-like"/>
    <property type="match status" value="1"/>
</dbReference>
<evidence type="ECO:0000256" key="7">
    <source>
        <dbReference type="ARBA" id="ARBA00042761"/>
    </source>
</evidence>
<keyword evidence="3" id="KW-0378">Hydrolase</keyword>
<keyword evidence="5" id="KW-0460">Magnesium</keyword>
<evidence type="ECO:0000259" key="8">
    <source>
        <dbReference type="SMART" id="SM00474"/>
    </source>
</evidence>
<dbReference type="SMART" id="SM00474">
    <property type="entry name" value="35EXOc"/>
    <property type="match status" value="1"/>
</dbReference>
<dbReference type="GO" id="GO:0008408">
    <property type="term" value="F:3'-5' exonuclease activity"/>
    <property type="evidence" value="ECO:0007669"/>
    <property type="project" value="InterPro"/>
</dbReference>
<name>A0A023WT72_STUST</name>
<dbReference type="CDD" id="cd06141">
    <property type="entry name" value="WRN_exo"/>
    <property type="match status" value="1"/>
</dbReference>
<evidence type="ECO:0000256" key="3">
    <source>
        <dbReference type="ARBA" id="ARBA00022801"/>
    </source>
</evidence>
<dbReference type="PATRIC" id="fig|316.97.peg.2119"/>
<reference evidence="9 10" key="1">
    <citation type="submission" date="2014-03" db="EMBL/GenBank/DDBJ databases">
        <title>Complete genome sequence of Pseudomonas stutzeri 19SMN4.</title>
        <authorList>
            <person name="Brunet-Galmes I."/>
            <person name="Nogales B."/>
            <person name="Busquets A."/>
            <person name="Pena A."/>
            <person name="Gomila M."/>
            <person name="Garcia-Valdes E."/>
            <person name="Lalucat J."/>
            <person name="Bennasar A."/>
            <person name="Bosch R."/>
        </authorList>
    </citation>
    <scope>NUCLEOTIDE SEQUENCE [LARGE SCALE GENOMIC DNA]</scope>
    <source>
        <strain evidence="9 10">19SMN4</strain>
    </source>
</reference>
<keyword evidence="2" id="KW-0479">Metal-binding</keyword>
<dbReference type="GO" id="GO:0003676">
    <property type="term" value="F:nucleic acid binding"/>
    <property type="evidence" value="ECO:0007669"/>
    <property type="project" value="InterPro"/>
</dbReference>
<evidence type="ECO:0000256" key="4">
    <source>
        <dbReference type="ARBA" id="ARBA00022839"/>
    </source>
</evidence>